<keyword evidence="2" id="KW-1185">Reference proteome</keyword>
<evidence type="ECO:0000313" key="1">
    <source>
        <dbReference type="EMBL" id="MBB6447897.1"/>
    </source>
</evidence>
<reference evidence="1 2" key="1">
    <citation type="submission" date="2020-08" db="EMBL/GenBank/DDBJ databases">
        <title>Genomic Encyclopedia of Type Strains, Phase IV (KMG-IV): sequencing the most valuable type-strain genomes for metagenomic binning, comparative biology and taxonomic classification.</title>
        <authorList>
            <person name="Goeker M."/>
        </authorList>
    </citation>
    <scope>NUCLEOTIDE SEQUENCE [LARGE SCALE GENOMIC DNA]</scope>
    <source>
        <strain evidence="1 2">DSM 5391</strain>
    </source>
</reference>
<protein>
    <submittedName>
        <fullName evidence="1">Uncharacterized protein</fullName>
    </submittedName>
</protein>
<sequence length="52" mass="6136">MFRFIIEAVLILQKKFQSSIAVFDKIEAEALHMADIITNAIVKQFHRKLKYK</sequence>
<dbReference type="AlphaFoldDB" id="A0A7X0LYU9"/>
<name>A0A7X0LYU9_9BACI</name>
<dbReference type="EMBL" id="JACHGK010000033">
    <property type="protein sequence ID" value="MBB6447897.1"/>
    <property type="molecule type" value="Genomic_DNA"/>
</dbReference>
<proteinExistence type="predicted"/>
<organism evidence="1 2">
    <name type="scientific">Bacillus benzoevorans</name>
    <dbReference type="NCBI Taxonomy" id="1456"/>
    <lineage>
        <taxon>Bacteria</taxon>
        <taxon>Bacillati</taxon>
        <taxon>Bacillota</taxon>
        <taxon>Bacilli</taxon>
        <taxon>Bacillales</taxon>
        <taxon>Bacillaceae</taxon>
        <taxon>Bacillus</taxon>
    </lineage>
</organism>
<gene>
    <name evidence="1" type="ORF">HNR53_004617</name>
</gene>
<accession>A0A7X0LYU9</accession>
<evidence type="ECO:0000313" key="2">
    <source>
        <dbReference type="Proteomes" id="UP000531594"/>
    </source>
</evidence>
<dbReference type="RefSeq" id="WP_377802118.1">
    <property type="nucleotide sequence ID" value="NZ_JBHLZA010000028.1"/>
</dbReference>
<comment type="caution">
    <text evidence="1">The sequence shown here is derived from an EMBL/GenBank/DDBJ whole genome shotgun (WGS) entry which is preliminary data.</text>
</comment>
<dbReference type="Proteomes" id="UP000531594">
    <property type="component" value="Unassembled WGS sequence"/>
</dbReference>